<dbReference type="Proteomes" id="UP001148662">
    <property type="component" value="Unassembled WGS sequence"/>
</dbReference>
<name>A0ACC1TDG5_9APHY</name>
<protein>
    <submittedName>
        <fullName evidence="1">Uncharacterized protein</fullName>
    </submittedName>
</protein>
<comment type="caution">
    <text evidence="1">The sequence shown here is derived from an EMBL/GenBank/DDBJ whole genome shotgun (WGS) entry which is preliminary data.</text>
</comment>
<accession>A0ACC1TDG5</accession>
<proteinExistence type="predicted"/>
<gene>
    <name evidence="1" type="ORF">NM688_g742</name>
</gene>
<dbReference type="EMBL" id="JANHOG010000068">
    <property type="protein sequence ID" value="KAJ3558742.1"/>
    <property type="molecule type" value="Genomic_DNA"/>
</dbReference>
<evidence type="ECO:0000313" key="2">
    <source>
        <dbReference type="Proteomes" id="UP001148662"/>
    </source>
</evidence>
<evidence type="ECO:0000313" key="1">
    <source>
        <dbReference type="EMBL" id="KAJ3558742.1"/>
    </source>
</evidence>
<reference evidence="1" key="1">
    <citation type="submission" date="2022-07" db="EMBL/GenBank/DDBJ databases">
        <title>Genome Sequence of Phlebia brevispora.</title>
        <authorList>
            <person name="Buettner E."/>
        </authorList>
    </citation>
    <scope>NUCLEOTIDE SEQUENCE</scope>
    <source>
        <strain evidence="1">MPL23</strain>
    </source>
</reference>
<keyword evidence="2" id="KW-1185">Reference proteome</keyword>
<sequence length="994" mass="109495">MSSLPPAAIVAAYRTDLTLNYCDIAALDLALTAYEYMITLQHEYAFLWRRKWTIATWLFLVNRYMLLAVILAQVVPYSAQVGLTRLQGAFQLIQAISSAAQLLQCFCDVLSEHPGEHAVFSALRVFALLHRDYFTAVCVLLLGLVEPGAVLYIDSYSRYSYVNNPILVSATCSTSSLAYFLVELAATVLLASISTTIASEVLVVVVTWLKTYRHVRQAASVNMGVSFSGALIQFGTIYFVALLAVNVFFLVTIVTPSMNVLSGGTALFMTILPGLVISRFLINLRQADVQGSSTTSHISDFSAPNFRIPTLPEIIGNLGEPLSSYLGEPLATGDEALDGGERDADARFCEESSNQWQHRSNSFEKTLGAVHTDNSSGEISEPRHQPRNVACRAGAAPAMSTHIVIKGGMSLRRIAISRLSSKSALSSKRSLVRCLWERRLVRDSIETFCRPWNIAQTFLWLYENSFPQVYDVPHAVNAPSSWSPPALPVLMPTVLLLKSLANTDASSQSFPIWIGRNNSLFSDRLDYLAAYTLLRNGRFSICAPRPLWTRVRDVVKLLATFDRPDELHLGAFMDLQPRHDGFQLSMARAMRIQSPRWTVMFEVEAMDAEAAATSEKIATLSESVPTMNADEHPHHSQAAYRGARAMSTSSNSAIVTAYRTELTDNRCIYAALALAAYEHIITFKYEHEFLWRRKWTAATWLFIANRYALLISIVIQSIPYNAQVSRSELMEESDQLTFHSDMLQFFVATFLDLPSSQSVCHLCLYVSLTIVHCIRVFALLDRAYLIAGCVFLLGLTQVGIVWLRTFAIGVILVSIVPSDSTVTSSHSSIYIRSLGIAGVLTPIVADIIALFTTLLKTYQHVRRAASVGVAAGFGAVLIEYGTLFFAVLSVVNVLAFVVSLIVGSRPSSSISHFSHFSAPNFRVPTLPEIIGNLGEPLVSSDETLDDGEQGVDVGFCEECSSERQPNGSDFERTSSATRTANGSGEVDEVLRNIV</sequence>
<organism evidence="1 2">
    <name type="scientific">Phlebia brevispora</name>
    <dbReference type="NCBI Taxonomy" id="194682"/>
    <lineage>
        <taxon>Eukaryota</taxon>
        <taxon>Fungi</taxon>
        <taxon>Dikarya</taxon>
        <taxon>Basidiomycota</taxon>
        <taxon>Agaricomycotina</taxon>
        <taxon>Agaricomycetes</taxon>
        <taxon>Polyporales</taxon>
        <taxon>Meruliaceae</taxon>
        <taxon>Phlebia</taxon>
    </lineage>
</organism>